<proteinExistence type="predicted"/>
<accession>A0A328N4C3</accession>
<name>A0A328N4C3_9ACTN</name>
<protein>
    <submittedName>
        <fullName evidence="2">Uncharacterized protein</fullName>
    </submittedName>
</protein>
<evidence type="ECO:0000256" key="1">
    <source>
        <dbReference type="SAM" id="MobiDB-lite"/>
    </source>
</evidence>
<dbReference type="RefSeq" id="WP_112583913.1">
    <property type="nucleotide sequence ID" value="NZ_JBFAQI010000001.1"/>
</dbReference>
<comment type="caution">
    <text evidence="2">The sequence shown here is derived from an EMBL/GenBank/DDBJ whole genome shotgun (WGS) entry which is preliminary data.</text>
</comment>
<gene>
    <name evidence="2" type="ORF">LAH08_02528</name>
</gene>
<dbReference type="AlphaFoldDB" id="A0A328N4C3"/>
<reference evidence="2 3" key="1">
    <citation type="submission" date="2018-03" db="EMBL/GenBank/DDBJ databases">
        <title>Defining the species Micromonospora saelicesensis and Micromonospora noduli under the framework of genomics.</title>
        <authorList>
            <person name="Riesco R."/>
            <person name="Trujillo M.E."/>
        </authorList>
    </citation>
    <scope>NUCLEOTIDE SEQUENCE [LARGE SCALE GENOMIC DNA]</scope>
    <source>
        <strain evidence="2 3">LAH08</strain>
    </source>
</reference>
<dbReference type="Proteomes" id="UP000248966">
    <property type="component" value="Unassembled WGS sequence"/>
</dbReference>
<feature type="region of interest" description="Disordered" evidence="1">
    <location>
        <begin position="32"/>
        <end position="52"/>
    </location>
</feature>
<dbReference type="EMBL" id="PYAA01000013">
    <property type="protein sequence ID" value="RAO02299.1"/>
    <property type="molecule type" value="Genomic_DNA"/>
</dbReference>
<evidence type="ECO:0000313" key="2">
    <source>
        <dbReference type="EMBL" id="RAO02299.1"/>
    </source>
</evidence>
<organism evidence="2 3">
    <name type="scientific">Micromonospora noduli</name>
    <dbReference type="NCBI Taxonomy" id="709876"/>
    <lineage>
        <taxon>Bacteria</taxon>
        <taxon>Bacillati</taxon>
        <taxon>Actinomycetota</taxon>
        <taxon>Actinomycetes</taxon>
        <taxon>Micromonosporales</taxon>
        <taxon>Micromonosporaceae</taxon>
        <taxon>Micromonospora</taxon>
    </lineage>
</organism>
<evidence type="ECO:0000313" key="3">
    <source>
        <dbReference type="Proteomes" id="UP000248966"/>
    </source>
</evidence>
<dbReference type="PROSITE" id="PS51257">
    <property type="entry name" value="PROKAR_LIPOPROTEIN"/>
    <property type="match status" value="1"/>
</dbReference>
<sequence length="320" mass="34710">MMSTKGWLSRRPGHSAAAIFMAAALVAGCTAEAKQGPGGTPSGAGSSHEDAAPQPFDVFLGAELGFIEYATKKIRDACMRDAGFPQLQKVSTGKPARLFEELIVTPGTFMPASDELARSRGFGRDLPAKPARLVSKDPSFDQNLERCGKQSWEAIGPDANQVWKTYFELGNELTQAMVPVYRAHPPSKVGESMAECLAGEGYVIPNKDHWVKEPSINVFGVPFGRHAEPAEARWQPRRDAGDVQIGPAVPPAPYVPTEGEKKLATAWRKCGTAAGFDDFFLDMSMRQQKITIDRLETQFTELNPQITSLAKKAAALTEST</sequence>